<accession>A0A919L5W6</accession>
<reference evidence="1" key="1">
    <citation type="journal article" date="2014" name="Int. J. Syst. Evol. Microbiol.">
        <title>Complete genome sequence of Corynebacterium casei LMG S-19264T (=DSM 44701T), isolated from a smear-ripened cheese.</title>
        <authorList>
            <consortium name="US DOE Joint Genome Institute (JGI-PGF)"/>
            <person name="Walter F."/>
            <person name="Albersmeier A."/>
            <person name="Kalinowski J."/>
            <person name="Ruckert C."/>
        </authorList>
    </citation>
    <scope>NUCLEOTIDE SEQUENCE</scope>
    <source>
        <strain evidence="1">JCM 5069</strain>
    </source>
</reference>
<dbReference type="RefSeq" id="WP_189936007.1">
    <property type="nucleotide sequence ID" value="NZ_BNCD01000017.1"/>
</dbReference>
<organism evidence="1 2">
    <name type="scientific">Streptomyces sulfonofaciens</name>
    <dbReference type="NCBI Taxonomy" id="68272"/>
    <lineage>
        <taxon>Bacteria</taxon>
        <taxon>Bacillati</taxon>
        <taxon>Actinomycetota</taxon>
        <taxon>Actinomycetes</taxon>
        <taxon>Kitasatosporales</taxon>
        <taxon>Streptomycetaceae</taxon>
        <taxon>Streptomyces</taxon>
    </lineage>
</organism>
<reference evidence="1" key="2">
    <citation type="submission" date="2020-09" db="EMBL/GenBank/DDBJ databases">
        <authorList>
            <person name="Sun Q."/>
            <person name="Ohkuma M."/>
        </authorList>
    </citation>
    <scope>NUCLEOTIDE SEQUENCE</scope>
    <source>
        <strain evidence="1">JCM 5069</strain>
    </source>
</reference>
<proteinExistence type="predicted"/>
<comment type="caution">
    <text evidence="1">The sequence shown here is derived from an EMBL/GenBank/DDBJ whole genome shotgun (WGS) entry which is preliminary data.</text>
</comment>
<keyword evidence="2" id="KW-1185">Reference proteome</keyword>
<dbReference type="Proteomes" id="UP000603708">
    <property type="component" value="Unassembled WGS sequence"/>
</dbReference>
<name>A0A919L5W6_9ACTN</name>
<gene>
    <name evidence="1" type="ORF">GCM10018793_51800</name>
</gene>
<sequence length="151" mass="15999">MSAAPHLATVDLLCAREFPAEHGGSDLGRGGPGYHLAEWAAGGGPAGEAEDDAGCTARQAAEEQCEAERDGLTARLTERWGAPQVFGLGGVLLRAMEYGERIPEPWAYLSAHAPDVYLWRADGRWIALAVSRLDPSRPPALLAAVTEVDPP</sequence>
<protein>
    <submittedName>
        <fullName evidence="1">Uncharacterized protein</fullName>
    </submittedName>
</protein>
<evidence type="ECO:0000313" key="2">
    <source>
        <dbReference type="Proteomes" id="UP000603708"/>
    </source>
</evidence>
<dbReference type="EMBL" id="BNCD01000017">
    <property type="protein sequence ID" value="GHH85107.1"/>
    <property type="molecule type" value="Genomic_DNA"/>
</dbReference>
<dbReference type="AlphaFoldDB" id="A0A919L5W6"/>
<evidence type="ECO:0000313" key="1">
    <source>
        <dbReference type="EMBL" id="GHH85107.1"/>
    </source>
</evidence>